<dbReference type="InterPro" id="IPR004244">
    <property type="entry name" value="Transposase_22"/>
</dbReference>
<dbReference type="EMBL" id="JANPWB010000010">
    <property type="protein sequence ID" value="KAJ1146021.1"/>
    <property type="molecule type" value="Genomic_DNA"/>
</dbReference>
<proteinExistence type="predicted"/>
<evidence type="ECO:0000313" key="3">
    <source>
        <dbReference type="Proteomes" id="UP001066276"/>
    </source>
</evidence>
<dbReference type="Gene3D" id="3.30.70.1820">
    <property type="entry name" value="L1 transposable element, RRM domain"/>
    <property type="match status" value="1"/>
</dbReference>
<comment type="caution">
    <text evidence="2">The sequence shown here is derived from an EMBL/GenBank/DDBJ whole genome shotgun (WGS) entry which is preliminary data.</text>
</comment>
<feature type="region of interest" description="Disordered" evidence="1">
    <location>
        <begin position="1"/>
        <end position="30"/>
    </location>
</feature>
<sequence>MRGSTPKEVVSPAPATRLDVRRKKRHSTDSTISTLVTETKSICSVIASFQSRMTGLEQRKTAAEDHLNTVPDRDRELLFLCSKLIDLEDRSRRDNVSFFGFPERIEGPNIQAFLQKIVPALTDLTFDPLLELQRAHCLGSKRQEGASRPLPITACLQHHTQVRLLLMEARTHGLFRHQDHEICIAADFSKETNDRRKAFLSLRPRLR</sequence>
<dbReference type="PANTHER" id="PTHR11505">
    <property type="entry name" value="L1 TRANSPOSABLE ELEMENT-RELATED"/>
    <property type="match status" value="1"/>
</dbReference>
<keyword evidence="3" id="KW-1185">Reference proteome</keyword>
<organism evidence="2 3">
    <name type="scientific">Pleurodeles waltl</name>
    <name type="common">Iberian ribbed newt</name>
    <dbReference type="NCBI Taxonomy" id="8319"/>
    <lineage>
        <taxon>Eukaryota</taxon>
        <taxon>Metazoa</taxon>
        <taxon>Chordata</taxon>
        <taxon>Craniata</taxon>
        <taxon>Vertebrata</taxon>
        <taxon>Euteleostomi</taxon>
        <taxon>Amphibia</taxon>
        <taxon>Batrachia</taxon>
        <taxon>Caudata</taxon>
        <taxon>Salamandroidea</taxon>
        <taxon>Salamandridae</taxon>
        <taxon>Pleurodelinae</taxon>
        <taxon>Pleurodeles</taxon>
    </lineage>
</organism>
<reference evidence="2" key="1">
    <citation type="journal article" date="2022" name="bioRxiv">
        <title>Sequencing and chromosome-scale assembly of the giantPleurodeles waltlgenome.</title>
        <authorList>
            <person name="Brown T."/>
            <person name="Elewa A."/>
            <person name="Iarovenko S."/>
            <person name="Subramanian E."/>
            <person name="Araus A.J."/>
            <person name="Petzold A."/>
            <person name="Susuki M."/>
            <person name="Suzuki K.-i.T."/>
            <person name="Hayashi T."/>
            <person name="Toyoda A."/>
            <person name="Oliveira C."/>
            <person name="Osipova E."/>
            <person name="Leigh N.D."/>
            <person name="Simon A."/>
            <person name="Yun M.H."/>
        </authorList>
    </citation>
    <scope>NUCLEOTIDE SEQUENCE</scope>
    <source>
        <strain evidence="2">20211129_DDA</strain>
        <tissue evidence="2">Liver</tissue>
    </source>
</reference>
<evidence type="ECO:0000256" key="1">
    <source>
        <dbReference type="SAM" id="MobiDB-lite"/>
    </source>
</evidence>
<name>A0AAV7R3Y0_PLEWA</name>
<dbReference type="Proteomes" id="UP001066276">
    <property type="component" value="Chromosome 6"/>
</dbReference>
<gene>
    <name evidence="2" type="ORF">NDU88_012303</name>
</gene>
<protein>
    <submittedName>
        <fullName evidence="2">Uncharacterized protein</fullName>
    </submittedName>
</protein>
<dbReference type="AlphaFoldDB" id="A0AAV7R3Y0"/>
<accession>A0AAV7R3Y0</accession>
<evidence type="ECO:0000313" key="2">
    <source>
        <dbReference type="EMBL" id="KAJ1146021.1"/>
    </source>
</evidence>